<gene>
    <name evidence="1" type="ORF">BDD14_6541</name>
</gene>
<sequence>MMEVQVSTNAEGTGDSQLWGGYAESIIKDPEFYDALELHGVRNILEDEYAAAGKGYNATTEGTQCEVDDENPQFFSIYAHMYDGGVECIGDFETYHAAAAYGMEIATEYGWPLYTYSATNGKEETRNDESAIVQWTHFGMSTASFRELVGPNNVRDGVMKNWSLLTSEAKEAIKAKRIEVVAEGLKLAHEADQKDAVRSVEAAKVPALGVFDLTPESVKTPEGAAKVDAALKAWEETHANVANEAGAFILRHEDAIAKALSGEGYDSECVEDLKEVCELIRDRENKQEAFLRALAATAPAPQNWGFLMPSVDRREL</sequence>
<dbReference type="EMBL" id="SHKW01000008">
    <property type="protein sequence ID" value="RZU28955.1"/>
    <property type="molecule type" value="Genomic_DNA"/>
</dbReference>
<reference evidence="1 2" key="1">
    <citation type="submission" date="2019-02" db="EMBL/GenBank/DDBJ databases">
        <title>Genomic Encyclopedia of Archaeal and Bacterial Type Strains, Phase II (KMG-II): from individual species to whole genera.</title>
        <authorList>
            <person name="Goeker M."/>
        </authorList>
    </citation>
    <scope>NUCLEOTIDE SEQUENCE [LARGE SCALE GENOMIC DNA]</scope>
    <source>
        <strain evidence="1 2">DSM 18101</strain>
    </source>
</reference>
<accession>A0A4Q7XZT3</accession>
<keyword evidence="2" id="KW-1185">Reference proteome</keyword>
<dbReference type="Proteomes" id="UP000292958">
    <property type="component" value="Unassembled WGS sequence"/>
</dbReference>
<evidence type="ECO:0000313" key="1">
    <source>
        <dbReference type="EMBL" id="RZU28955.1"/>
    </source>
</evidence>
<dbReference type="RefSeq" id="WP_130425367.1">
    <property type="nucleotide sequence ID" value="NZ_SHKW01000008.1"/>
</dbReference>
<proteinExistence type="predicted"/>
<dbReference type="OrthoDB" id="9554475at2"/>
<organism evidence="1 2">
    <name type="scientific">Edaphobacter modestus</name>
    <dbReference type="NCBI Taxonomy" id="388466"/>
    <lineage>
        <taxon>Bacteria</taxon>
        <taxon>Pseudomonadati</taxon>
        <taxon>Acidobacteriota</taxon>
        <taxon>Terriglobia</taxon>
        <taxon>Terriglobales</taxon>
        <taxon>Acidobacteriaceae</taxon>
        <taxon>Edaphobacter</taxon>
    </lineage>
</organism>
<dbReference type="AlphaFoldDB" id="A0A4Q7XZT3"/>
<protein>
    <submittedName>
        <fullName evidence="1">Uncharacterized protein</fullName>
    </submittedName>
</protein>
<comment type="caution">
    <text evidence="1">The sequence shown here is derived from an EMBL/GenBank/DDBJ whole genome shotgun (WGS) entry which is preliminary data.</text>
</comment>
<name>A0A4Q7XZT3_9BACT</name>
<evidence type="ECO:0000313" key="2">
    <source>
        <dbReference type="Proteomes" id="UP000292958"/>
    </source>
</evidence>